<organism evidence="1 2">
    <name type="scientific">Sphagnum jensenii</name>
    <dbReference type="NCBI Taxonomy" id="128206"/>
    <lineage>
        <taxon>Eukaryota</taxon>
        <taxon>Viridiplantae</taxon>
        <taxon>Streptophyta</taxon>
        <taxon>Embryophyta</taxon>
        <taxon>Bryophyta</taxon>
        <taxon>Sphagnophytina</taxon>
        <taxon>Sphagnopsida</taxon>
        <taxon>Sphagnales</taxon>
        <taxon>Sphagnaceae</taxon>
        <taxon>Sphagnum</taxon>
    </lineage>
</organism>
<evidence type="ECO:0000313" key="1">
    <source>
        <dbReference type="EMBL" id="CAK9268995.1"/>
    </source>
</evidence>
<sequence length="123" mass="13709">MISQQACRLPASASSSSAAGLRNLLQAAVATKLTKWVFSLLLLLQQQHLQQQLLLFFRSCSCLVHARILHTSLDSKTPNPRFLQILAPIQSQIPEIPSHINVIQPRNGMCFVRFSDVLGFDLD</sequence>
<accession>A0ABP0WTD9</accession>
<dbReference type="Proteomes" id="UP001497444">
    <property type="component" value="Chromosome 2"/>
</dbReference>
<gene>
    <name evidence="1" type="ORF">CSSPJE1EN1_LOCUS14473</name>
</gene>
<evidence type="ECO:0000313" key="2">
    <source>
        <dbReference type="Proteomes" id="UP001497444"/>
    </source>
</evidence>
<name>A0ABP0WTD9_9BRYO</name>
<protein>
    <submittedName>
        <fullName evidence="1">Uncharacterized protein</fullName>
    </submittedName>
</protein>
<dbReference type="EMBL" id="OZ020097">
    <property type="protein sequence ID" value="CAK9268995.1"/>
    <property type="molecule type" value="Genomic_DNA"/>
</dbReference>
<proteinExistence type="predicted"/>
<keyword evidence="2" id="KW-1185">Reference proteome</keyword>
<reference evidence="1 2" key="1">
    <citation type="submission" date="2024-02" db="EMBL/GenBank/DDBJ databases">
        <authorList>
            <consortium name="ELIXIR-Norway"/>
            <consortium name="Elixir Norway"/>
        </authorList>
    </citation>
    <scope>NUCLEOTIDE SEQUENCE [LARGE SCALE GENOMIC DNA]</scope>
</reference>